<dbReference type="EMBL" id="JBHTOQ010000022">
    <property type="protein sequence ID" value="MFD1481941.1"/>
    <property type="molecule type" value="Genomic_DNA"/>
</dbReference>
<dbReference type="EC" id="2.3.1.-" evidence="2"/>
<dbReference type="GO" id="GO:0016746">
    <property type="term" value="F:acyltransferase activity"/>
    <property type="evidence" value="ECO:0007669"/>
    <property type="project" value="UniProtKB-KW"/>
</dbReference>
<dbReference type="CDD" id="cd04301">
    <property type="entry name" value="NAT_SF"/>
    <property type="match status" value="1"/>
</dbReference>
<proteinExistence type="predicted"/>
<gene>
    <name evidence="2" type="ORF">ACFQ5P_11605</name>
</gene>
<protein>
    <submittedName>
        <fullName evidence="2">GNAT family N-acetyltransferase</fullName>
        <ecNumber evidence="2">2.3.1.-</ecNumber>
    </submittedName>
</protein>
<dbReference type="SUPFAM" id="SSF54909">
    <property type="entry name" value="Dimeric alpha+beta barrel"/>
    <property type="match status" value="1"/>
</dbReference>
<evidence type="ECO:0000259" key="1">
    <source>
        <dbReference type="PROSITE" id="PS51186"/>
    </source>
</evidence>
<evidence type="ECO:0000313" key="2">
    <source>
        <dbReference type="EMBL" id="MFD1481941.1"/>
    </source>
</evidence>
<evidence type="ECO:0000313" key="3">
    <source>
        <dbReference type="Proteomes" id="UP001597302"/>
    </source>
</evidence>
<dbReference type="Proteomes" id="UP001597302">
    <property type="component" value="Unassembled WGS sequence"/>
</dbReference>
<keyword evidence="3" id="KW-1185">Reference proteome</keyword>
<dbReference type="Gene3D" id="3.30.70.100">
    <property type="match status" value="1"/>
</dbReference>
<dbReference type="InterPro" id="IPR011008">
    <property type="entry name" value="Dimeric_a/b-barrel"/>
</dbReference>
<name>A0ABW4E041_9RHOB</name>
<dbReference type="RefSeq" id="WP_131573216.1">
    <property type="nucleotide sequence ID" value="NZ_CBCSAJ010000003.1"/>
</dbReference>
<dbReference type="SUPFAM" id="SSF55729">
    <property type="entry name" value="Acyl-CoA N-acyltransferases (Nat)"/>
    <property type="match status" value="1"/>
</dbReference>
<organism evidence="2 3">
    <name type="scientific">Paracoccus nototheniae</name>
    <dbReference type="NCBI Taxonomy" id="2489002"/>
    <lineage>
        <taxon>Bacteria</taxon>
        <taxon>Pseudomonadati</taxon>
        <taxon>Pseudomonadota</taxon>
        <taxon>Alphaproteobacteria</taxon>
        <taxon>Rhodobacterales</taxon>
        <taxon>Paracoccaceae</taxon>
        <taxon>Paracoccus</taxon>
    </lineage>
</organism>
<dbReference type="InterPro" id="IPR000182">
    <property type="entry name" value="GNAT_dom"/>
</dbReference>
<accession>A0ABW4E041</accession>
<keyword evidence="2" id="KW-0012">Acyltransferase</keyword>
<sequence length="272" mass="28922">MSCACGHHHPAPAITGGQPAPLSRPMIALQGRLICHDMGQMMTALDLLPDHQALSRAEPGCLRFDIAQSEDPLIWTLSEIFTDADAFAAHQTRTADSTWGQASTGLTRDFHRHDLHPAIRPETASDHDALDRLLTLTFGTRAEADLVHNLRRAGDLAVSLIAHADGLPVGHIALSPLQADRPAYALAPLAVHPALQGRGLGRALIACALQAAGDRPVVVLGDPAYYSRSGFTPASLTSPHQGPALQIHGQLPRHTTITHAPAFSRLLSLSSS</sequence>
<dbReference type="Gene3D" id="3.40.630.30">
    <property type="match status" value="1"/>
</dbReference>
<reference evidence="3" key="1">
    <citation type="journal article" date="2019" name="Int. J. Syst. Evol. Microbiol.">
        <title>The Global Catalogue of Microorganisms (GCM) 10K type strain sequencing project: providing services to taxonomists for standard genome sequencing and annotation.</title>
        <authorList>
            <consortium name="The Broad Institute Genomics Platform"/>
            <consortium name="The Broad Institute Genome Sequencing Center for Infectious Disease"/>
            <person name="Wu L."/>
            <person name="Ma J."/>
        </authorList>
    </citation>
    <scope>NUCLEOTIDE SEQUENCE [LARGE SCALE GENOMIC DNA]</scope>
    <source>
        <strain evidence="3">CCM 8875</strain>
    </source>
</reference>
<dbReference type="Pfam" id="PF03992">
    <property type="entry name" value="ABM"/>
    <property type="match status" value="1"/>
</dbReference>
<dbReference type="InterPro" id="IPR016181">
    <property type="entry name" value="Acyl_CoA_acyltransferase"/>
</dbReference>
<dbReference type="InterPro" id="IPR007138">
    <property type="entry name" value="ABM_dom"/>
</dbReference>
<keyword evidence="2" id="KW-0808">Transferase</keyword>
<dbReference type="Pfam" id="PF00583">
    <property type="entry name" value="Acetyltransf_1"/>
    <property type="match status" value="1"/>
</dbReference>
<comment type="caution">
    <text evidence="2">The sequence shown here is derived from an EMBL/GenBank/DDBJ whole genome shotgun (WGS) entry which is preliminary data.</text>
</comment>
<feature type="domain" description="N-acetyltransferase" evidence="1">
    <location>
        <begin position="117"/>
        <end position="252"/>
    </location>
</feature>
<dbReference type="PROSITE" id="PS51186">
    <property type="entry name" value="GNAT"/>
    <property type="match status" value="1"/>
</dbReference>